<dbReference type="EMBL" id="JAJUOS010000001">
    <property type="protein sequence ID" value="MCE5972250.1"/>
    <property type="molecule type" value="Genomic_DNA"/>
</dbReference>
<evidence type="ECO:0000313" key="2">
    <source>
        <dbReference type="Proteomes" id="UP001521181"/>
    </source>
</evidence>
<name>A0ABS8YSJ1_9RHOB</name>
<keyword evidence="2" id="KW-1185">Reference proteome</keyword>
<organism evidence="1 2">
    <name type="scientific">Rhodobacter flavimaris</name>
    <dbReference type="NCBI Taxonomy" id="2907145"/>
    <lineage>
        <taxon>Bacteria</taxon>
        <taxon>Pseudomonadati</taxon>
        <taxon>Pseudomonadota</taxon>
        <taxon>Alphaproteobacteria</taxon>
        <taxon>Rhodobacterales</taxon>
        <taxon>Rhodobacter group</taxon>
        <taxon>Rhodobacter</taxon>
    </lineage>
</organism>
<protein>
    <submittedName>
        <fullName evidence="1">Sel1 repeat family protein</fullName>
    </submittedName>
</protein>
<proteinExistence type="predicted"/>
<reference evidence="1 2" key="1">
    <citation type="submission" date="2021-12" db="EMBL/GenBank/DDBJ databases">
        <title>Sinirhodobacter sp. WL0062 is a bacterium isolated from seawater.</title>
        <authorList>
            <person name="Wang L."/>
            <person name="He W."/>
            <person name="Zhang D.-F."/>
        </authorList>
    </citation>
    <scope>NUCLEOTIDE SEQUENCE [LARGE SCALE GENOMIC DNA]</scope>
    <source>
        <strain evidence="1 2">WL0062</strain>
    </source>
</reference>
<accession>A0ABS8YSJ1</accession>
<dbReference type="Gene3D" id="1.25.40.10">
    <property type="entry name" value="Tetratricopeptide repeat domain"/>
    <property type="match status" value="1"/>
</dbReference>
<dbReference type="InterPro" id="IPR011990">
    <property type="entry name" value="TPR-like_helical_dom_sf"/>
</dbReference>
<sequence>MLLSTHTAWAEDGGGDLNPEEMTLGRVMENIRRGETSMTTCASGYFITKSGRHTMARELFERCAADGWSGAMTWMSQLDDNGLGGPLDPKRAAEWDRQAAEAGDPVGMFNFGLDLMRGRGVAYDPARGRALVDDAARAGLPVARRLQGADYDLDEVTPDADNWKYMPQS</sequence>
<dbReference type="SUPFAM" id="SSF81901">
    <property type="entry name" value="HCP-like"/>
    <property type="match status" value="1"/>
</dbReference>
<dbReference type="Proteomes" id="UP001521181">
    <property type="component" value="Unassembled WGS sequence"/>
</dbReference>
<comment type="caution">
    <text evidence="1">The sequence shown here is derived from an EMBL/GenBank/DDBJ whole genome shotgun (WGS) entry which is preliminary data.</text>
</comment>
<evidence type="ECO:0000313" key="1">
    <source>
        <dbReference type="EMBL" id="MCE5972250.1"/>
    </source>
</evidence>
<gene>
    <name evidence="1" type="ORF">LZA78_01925</name>
</gene>